<evidence type="ECO:0008006" key="11">
    <source>
        <dbReference type="Google" id="ProtNLM"/>
    </source>
</evidence>
<keyword evidence="4 5" id="KW-0472">Membrane</keyword>
<feature type="domain" description="Integral membrane bound transporter" evidence="8">
    <location>
        <begin position="427"/>
        <end position="569"/>
    </location>
</feature>
<comment type="subcellular location">
    <subcellularLocation>
        <location evidence="1">Membrane</location>
        <topology evidence="1">Multi-pass membrane protein</topology>
    </subcellularLocation>
</comment>
<evidence type="ECO:0000256" key="1">
    <source>
        <dbReference type="ARBA" id="ARBA00004141"/>
    </source>
</evidence>
<evidence type="ECO:0000259" key="6">
    <source>
        <dbReference type="Pfam" id="PF10334"/>
    </source>
</evidence>
<organism evidence="9 10">
    <name type="scientific">Paecilomyces lecythidis</name>
    <dbReference type="NCBI Taxonomy" id="3004212"/>
    <lineage>
        <taxon>Eukaryota</taxon>
        <taxon>Fungi</taxon>
        <taxon>Dikarya</taxon>
        <taxon>Ascomycota</taxon>
        <taxon>Pezizomycotina</taxon>
        <taxon>Eurotiomycetes</taxon>
        <taxon>Eurotiomycetidae</taxon>
        <taxon>Eurotiales</taxon>
        <taxon>Thermoascaceae</taxon>
        <taxon>Paecilomyces</taxon>
    </lineage>
</organism>
<sequence>MIITDIFITIGPLLPHFSGTIPRTLIEPAAVGVGVGLVASIFLFPQSTSHQALYSVEKFLQRLRNPLELNFVEEGSSAELKKLLKLKGHIITEYKSLVPLIGFLPLDISFGTWGAEDIINLQTPLRQVLSSVLGLLELHISRFKSQIRISSAMGMSGQQKEKLEENEKGFRQVGHHQVSQFLGLLNDLRNPESKTILQGTVELLRQSSAEILPACIKALDTAIMAIKNANNHRWFRSSKDGPVVVQDCLSALEILTTAREAFARETTNRLVDSNVLPFDANGNLSMADASSRNYLQATMGGIIYQEQLLEVSRDIEALLRKVIAISEDRKKVRLWFPISIEHGLSWLLRKDEEAPIEGPVEETGLETQNWSDIAQEKLRISRGYSPRPRNKFAVIITNTYNWFTSYEGLYSLKLVVVTVALAIPAVIPHSAGFYYREKGLWGLIMGQTALLVYMSEYTYAVIMRLVGTVVGGVLGLAAWYIGSGRGPGNPYGLAAILGVFLAIFMWLRLFLPQALLQATIMGGATLLLVVGYSFDDTHIPQYGNPGIGYHVFWHRLVLVIIGVCASIIVQIFPRPPSAVRHVQNSLSTAIRRLSDHYALTLSTWGNPETDMRFICRQLALELYESLSLLDGPIALLGWEFSSSPWDSTMMRQVKTLCDDINLALASLTIKSVDLPETLQERLAEQVGLLDHQVISEIMAVLSVCEQALKTNDAPPELLPTPLLKRIIEYRRRENLSELHLNREMLKDENYRKYCVALGAYVRFVGALDDLVLVIKEALGESHIVSRDFLAKV</sequence>
<evidence type="ECO:0000256" key="2">
    <source>
        <dbReference type="ARBA" id="ARBA00022692"/>
    </source>
</evidence>
<evidence type="ECO:0000313" key="10">
    <source>
        <dbReference type="Proteomes" id="UP001583193"/>
    </source>
</evidence>
<dbReference type="Proteomes" id="UP001583193">
    <property type="component" value="Unassembled WGS sequence"/>
</dbReference>
<keyword evidence="2 5" id="KW-0812">Transmembrane</keyword>
<dbReference type="EMBL" id="JAVDPF010000057">
    <property type="protein sequence ID" value="KAL1865744.1"/>
    <property type="molecule type" value="Genomic_DNA"/>
</dbReference>
<feature type="transmembrane region" description="Helical" evidence="5">
    <location>
        <begin position="462"/>
        <end position="482"/>
    </location>
</feature>
<feature type="transmembrane region" description="Helical" evidence="5">
    <location>
        <begin position="409"/>
        <end position="427"/>
    </location>
</feature>
<feature type="transmembrane region" description="Helical" evidence="5">
    <location>
        <begin position="488"/>
        <end position="507"/>
    </location>
</feature>
<feature type="domain" description="Putative ER transporter 6TM N-terminal" evidence="7">
    <location>
        <begin position="1"/>
        <end position="270"/>
    </location>
</feature>
<evidence type="ECO:0000259" key="7">
    <source>
        <dbReference type="Pfam" id="PF10337"/>
    </source>
</evidence>
<evidence type="ECO:0000256" key="5">
    <source>
        <dbReference type="SAM" id="Phobius"/>
    </source>
</evidence>
<feature type="transmembrane region" description="Helical" evidence="5">
    <location>
        <begin position="552"/>
        <end position="572"/>
    </location>
</feature>
<dbReference type="InterPro" id="IPR049453">
    <property type="entry name" value="Memb_transporter_dom"/>
</dbReference>
<evidence type="ECO:0000259" key="8">
    <source>
        <dbReference type="Pfam" id="PF13515"/>
    </source>
</evidence>
<proteinExistence type="predicted"/>
<evidence type="ECO:0000256" key="4">
    <source>
        <dbReference type="ARBA" id="ARBA00023136"/>
    </source>
</evidence>
<evidence type="ECO:0000313" key="9">
    <source>
        <dbReference type="EMBL" id="KAL1865744.1"/>
    </source>
</evidence>
<dbReference type="PANTHER" id="PTHR37994">
    <property type="entry name" value="ARAE_2_N DOMAIN-CONTAINING PROTEIN-RELATED"/>
    <property type="match status" value="1"/>
</dbReference>
<dbReference type="InterPro" id="IPR018820">
    <property type="entry name" value="BRE4-related_DUF2421"/>
</dbReference>
<keyword evidence="3 5" id="KW-1133">Transmembrane helix</keyword>
<accession>A0ABR3WQC6</accession>
<dbReference type="Pfam" id="PF13515">
    <property type="entry name" value="FUSC_2"/>
    <property type="match status" value="1"/>
</dbReference>
<dbReference type="Pfam" id="PF10334">
    <property type="entry name" value="BRE4"/>
    <property type="match status" value="1"/>
</dbReference>
<keyword evidence="10" id="KW-1185">Reference proteome</keyword>
<dbReference type="InterPro" id="IPR018823">
    <property type="entry name" value="ArAE_2_N"/>
</dbReference>
<name>A0ABR3WQC6_9EURO</name>
<reference evidence="9 10" key="1">
    <citation type="journal article" date="2024" name="IMA Fungus">
        <title>IMA Genome - F19 : A genome assembly and annotation guide to empower mycologists, including annotated draft genome sequences of Ceratocystis pirilliformis, Diaporthe australafricana, Fusarium ophioides, Paecilomyces lecythidis, and Sporothrix stenoceras.</title>
        <authorList>
            <person name="Aylward J."/>
            <person name="Wilson A.M."/>
            <person name="Visagie C.M."/>
            <person name="Spraker J."/>
            <person name="Barnes I."/>
            <person name="Buitendag C."/>
            <person name="Ceriani C."/>
            <person name="Del Mar Angel L."/>
            <person name="du Plessis D."/>
            <person name="Fuchs T."/>
            <person name="Gasser K."/>
            <person name="Kramer D."/>
            <person name="Li W."/>
            <person name="Munsamy K."/>
            <person name="Piso A."/>
            <person name="Price J.L."/>
            <person name="Sonnekus B."/>
            <person name="Thomas C."/>
            <person name="van der Nest A."/>
            <person name="van Dijk A."/>
            <person name="van Heerden A."/>
            <person name="van Vuuren N."/>
            <person name="Yilmaz N."/>
            <person name="Duong T.A."/>
            <person name="van der Merwe N.A."/>
            <person name="Wingfield M.J."/>
            <person name="Wingfield B.D."/>
        </authorList>
    </citation>
    <scope>NUCLEOTIDE SEQUENCE [LARGE SCALE GENOMIC DNA]</scope>
    <source>
        <strain evidence="9 10">CMW 18167</strain>
    </source>
</reference>
<dbReference type="PANTHER" id="PTHR37994:SF3">
    <property type="entry name" value="ER TRANSPORTER 6TM N-TERMINAL DOMAIN-CONTAINING PROTEIN"/>
    <property type="match status" value="1"/>
</dbReference>
<protein>
    <recommendedName>
        <fullName evidence="11">DUF2421 domain-containing protein</fullName>
    </recommendedName>
</protein>
<comment type="caution">
    <text evidence="9">The sequence shown here is derived from an EMBL/GenBank/DDBJ whole genome shotgun (WGS) entry which is preliminary data.</text>
</comment>
<gene>
    <name evidence="9" type="ORF">Plec18167_009286</name>
</gene>
<feature type="transmembrane region" description="Helical" evidence="5">
    <location>
        <begin position="514"/>
        <end position="532"/>
    </location>
</feature>
<evidence type="ECO:0000256" key="3">
    <source>
        <dbReference type="ARBA" id="ARBA00022989"/>
    </source>
</evidence>
<feature type="domain" description="DUF2421" evidence="6">
    <location>
        <begin position="573"/>
        <end position="782"/>
    </location>
</feature>
<dbReference type="Pfam" id="PF10337">
    <property type="entry name" value="ArAE_2_N"/>
    <property type="match status" value="1"/>
</dbReference>